<gene>
    <name evidence="6" type="ORF">ACFPTN_10090</name>
</gene>
<dbReference type="Gene3D" id="1.10.443.10">
    <property type="entry name" value="Intergrase catalytic core"/>
    <property type="match status" value="1"/>
</dbReference>
<dbReference type="PROSITE" id="PS51898">
    <property type="entry name" value="TYR_RECOMBINASE"/>
    <property type="match status" value="1"/>
</dbReference>
<evidence type="ECO:0000256" key="2">
    <source>
        <dbReference type="ARBA" id="ARBA00022908"/>
    </source>
</evidence>
<accession>A0ABW1ARV2</accession>
<dbReference type="InterPro" id="IPR013762">
    <property type="entry name" value="Integrase-like_cat_sf"/>
</dbReference>
<evidence type="ECO:0000256" key="4">
    <source>
        <dbReference type="SAM" id="MobiDB-lite"/>
    </source>
</evidence>
<dbReference type="RefSeq" id="WP_096452093.1">
    <property type="nucleotide sequence ID" value="NZ_JBHSOG010000032.1"/>
</dbReference>
<dbReference type="SUPFAM" id="SSF56349">
    <property type="entry name" value="DNA breaking-rejoining enzymes"/>
    <property type="match status" value="1"/>
</dbReference>
<dbReference type="InterPro" id="IPR002104">
    <property type="entry name" value="Integrase_catalytic"/>
</dbReference>
<protein>
    <submittedName>
        <fullName evidence="6">Tyrosine-type recombinase/integrase</fullName>
    </submittedName>
</protein>
<keyword evidence="3" id="KW-0233">DNA recombination</keyword>
<name>A0ABW1ARV2_9RHOO</name>
<evidence type="ECO:0000313" key="7">
    <source>
        <dbReference type="Proteomes" id="UP001595974"/>
    </source>
</evidence>
<dbReference type="EMBL" id="JBHSOG010000032">
    <property type="protein sequence ID" value="MFC5769721.1"/>
    <property type="molecule type" value="Genomic_DNA"/>
</dbReference>
<evidence type="ECO:0000313" key="6">
    <source>
        <dbReference type="EMBL" id="MFC5769721.1"/>
    </source>
</evidence>
<comment type="caution">
    <text evidence="6">The sequence shown here is derived from an EMBL/GenBank/DDBJ whole genome shotgun (WGS) entry which is preliminary data.</text>
</comment>
<dbReference type="InterPro" id="IPR011010">
    <property type="entry name" value="DNA_brk_join_enz"/>
</dbReference>
<proteinExistence type="inferred from homology"/>
<dbReference type="Pfam" id="PF13356">
    <property type="entry name" value="Arm-DNA-bind_3"/>
    <property type="match status" value="1"/>
</dbReference>
<evidence type="ECO:0000256" key="1">
    <source>
        <dbReference type="ARBA" id="ARBA00008857"/>
    </source>
</evidence>
<dbReference type="Gene3D" id="3.30.160.390">
    <property type="entry name" value="Integrase, DNA-binding domain"/>
    <property type="match status" value="1"/>
</dbReference>
<dbReference type="PANTHER" id="PTHR30629:SF6">
    <property type="entry name" value="PROPHAGE INTEGRASE INTA-RELATED"/>
    <property type="match status" value="1"/>
</dbReference>
<feature type="domain" description="Tyr recombinase" evidence="5">
    <location>
        <begin position="234"/>
        <end position="429"/>
    </location>
</feature>
<sequence>MAKQTLTAARVENLPCEPGKAQSIHWDAKAPGLGLRVTKAGARSFIFESRLFGKTIRTTIGDVRTWDLGRARTEAARLKTLIDGGIDPREHRAEQQAAHEARRAAARRQEITFSEAWDAYLEARKPFWGQRHYDDHIKNSDVGGKPKKRGKGLTEPGPLAPLRPIKLPEVTGEHIAQWLADEAARRPTMAALSYRQLRAFIRWADESRDYAGLIPFDAYKAREVKDNVPRVKAKEGDVLQREQLPSWFAAVRALPNIVQSVYLQSLLITGARREEMAALRWEDVDLKWRSMTLDDKVEGTGGRTIPLPRYLASLFEALKIKNETPPTKRRLVTLAARGETWKPSPWVFESPTAEDGKIAEPRSAHVKALEAAQLPHVSIHGLRRSFGTLSEWVEVPVGVVAQIQGHKPSAVAEKHYRRRPLDLLRKWHDQIETWMLEQAEISLSPPASASRKIPNY</sequence>
<organism evidence="6 7">
    <name type="scientific">Thauera sinica</name>
    <dbReference type="NCBI Taxonomy" id="2665146"/>
    <lineage>
        <taxon>Bacteria</taxon>
        <taxon>Pseudomonadati</taxon>
        <taxon>Pseudomonadota</taxon>
        <taxon>Betaproteobacteria</taxon>
        <taxon>Rhodocyclales</taxon>
        <taxon>Zoogloeaceae</taxon>
        <taxon>Thauera</taxon>
    </lineage>
</organism>
<dbReference type="InterPro" id="IPR025166">
    <property type="entry name" value="Integrase_DNA_bind_dom"/>
</dbReference>
<dbReference type="Proteomes" id="UP001595974">
    <property type="component" value="Unassembled WGS sequence"/>
</dbReference>
<evidence type="ECO:0000256" key="3">
    <source>
        <dbReference type="ARBA" id="ARBA00023172"/>
    </source>
</evidence>
<comment type="similarity">
    <text evidence="1">Belongs to the 'phage' integrase family.</text>
</comment>
<dbReference type="Pfam" id="PF00589">
    <property type="entry name" value="Phage_integrase"/>
    <property type="match status" value="1"/>
</dbReference>
<keyword evidence="7" id="KW-1185">Reference proteome</keyword>
<reference evidence="7" key="1">
    <citation type="journal article" date="2019" name="Int. J. Syst. Evol. Microbiol.">
        <title>The Global Catalogue of Microorganisms (GCM) 10K type strain sequencing project: providing services to taxonomists for standard genome sequencing and annotation.</title>
        <authorList>
            <consortium name="The Broad Institute Genomics Platform"/>
            <consortium name="The Broad Institute Genome Sequencing Center for Infectious Disease"/>
            <person name="Wu L."/>
            <person name="Ma J."/>
        </authorList>
    </citation>
    <scope>NUCLEOTIDE SEQUENCE [LARGE SCALE GENOMIC DNA]</scope>
    <source>
        <strain evidence="7">SHR3</strain>
    </source>
</reference>
<dbReference type="InterPro" id="IPR050808">
    <property type="entry name" value="Phage_Integrase"/>
</dbReference>
<keyword evidence="2" id="KW-0229">DNA integration</keyword>
<dbReference type="InterPro" id="IPR038488">
    <property type="entry name" value="Integrase_DNA-bd_sf"/>
</dbReference>
<dbReference type="PANTHER" id="PTHR30629">
    <property type="entry name" value="PROPHAGE INTEGRASE"/>
    <property type="match status" value="1"/>
</dbReference>
<feature type="region of interest" description="Disordered" evidence="4">
    <location>
        <begin position="135"/>
        <end position="164"/>
    </location>
</feature>
<evidence type="ECO:0000259" key="5">
    <source>
        <dbReference type="PROSITE" id="PS51898"/>
    </source>
</evidence>